<evidence type="ECO:0000259" key="5">
    <source>
        <dbReference type="Pfam" id="PF00842"/>
    </source>
</evidence>
<dbReference type="Proteomes" id="UP000316500">
    <property type="component" value="Unassembled WGS sequence"/>
</dbReference>
<protein>
    <recommendedName>
        <fullName evidence="5">Alanine racemase C-terminal domain-containing protein</fullName>
    </recommendedName>
</protein>
<feature type="region of interest" description="Disordered" evidence="4">
    <location>
        <begin position="35"/>
        <end position="72"/>
    </location>
</feature>
<feature type="domain" description="Alanine racemase C-terminal" evidence="5">
    <location>
        <begin position="84"/>
        <end position="134"/>
    </location>
</feature>
<dbReference type="InterPro" id="IPR009006">
    <property type="entry name" value="Ala_racemase/Decarboxylase_C"/>
</dbReference>
<dbReference type="InterPro" id="IPR011079">
    <property type="entry name" value="Ala_racemase_C"/>
</dbReference>
<organism evidence="6 7">
    <name type="scientific">Paenarthrobacter nitroguajacolicus</name>
    <name type="common">Arthrobacter nitroguajacolicus</name>
    <dbReference type="NCBI Taxonomy" id="211146"/>
    <lineage>
        <taxon>Bacteria</taxon>
        <taxon>Bacillati</taxon>
        <taxon>Actinomycetota</taxon>
        <taxon>Actinomycetes</taxon>
        <taxon>Micrococcales</taxon>
        <taxon>Micrococcaceae</taxon>
        <taxon>Paenarthrobacter</taxon>
    </lineage>
</organism>
<sequence length="151" mass="16513">MNDSLHIRTKERHDHRVNVGRVRCLAPQSFRRCLHDQDDGDRYKQEPCQGSSPTRTPRSLLPTIPGLAPSRPPTRWLREPALGGLPQHLDAAARVMINNRPCRIVGPVNMDQIVVESGSWAASLGTEATLIGVNPRAHSAGLGPLGEHIGT</sequence>
<reference evidence="6 7" key="1">
    <citation type="submission" date="2019-07" db="EMBL/GenBank/DDBJ databases">
        <title>Diversity of Bacteria from Kongsfjorden, Arctic.</title>
        <authorList>
            <person name="Yu Y."/>
        </authorList>
    </citation>
    <scope>NUCLEOTIDE SEQUENCE [LARGE SCALE GENOMIC DNA]</scope>
    <source>
        <strain evidence="6 7">SM1928</strain>
    </source>
</reference>
<evidence type="ECO:0000313" key="6">
    <source>
        <dbReference type="EMBL" id="TVU58464.1"/>
    </source>
</evidence>
<evidence type="ECO:0000256" key="3">
    <source>
        <dbReference type="ARBA" id="ARBA00023235"/>
    </source>
</evidence>
<dbReference type="Gene3D" id="2.40.37.10">
    <property type="entry name" value="Lyase, Ornithine Decarboxylase, Chain A, domain 1"/>
    <property type="match status" value="1"/>
</dbReference>
<comment type="cofactor">
    <cofactor evidence="1">
        <name>pyridoxal 5'-phosphate</name>
        <dbReference type="ChEBI" id="CHEBI:597326"/>
    </cofactor>
</comment>
<dbReference type="Pfam" id="PF00842">
    <property type="entry name" value="Ala_racemase_C"/>
    <property type="match status" value="1"/>
</dbReference>
<keyword evidence="3" id="KW-0413">Isomerase</keyword>
<evidence type="ECO:0000256" key="2">
    <source>
        <dbReference type="ARBA" id="ARBA00022898"/>
    </source>
</evidence>
<accession>A0A558GNK3</accession>
<keyword evidence="2" id="KW-0663">Pyridoxal phosphate</keyword>
<feature type="compositionally biased region" description="Polar residues" evidence="4">
    <location>
        <begin position="48"/>
        <end position="57"/>
    </location>
</feature>
<dbReference type="GO" id="GO:0008784">
    <property type="term" value="F:alanine racemase activity"/>
    <property type="evidence" value="ECO:0007669"/>
    <property type="project" value="UniProtKB-ARBA"/>
</dbReference>
<comment type="caution">
    <text evidence="6">The sequence shown here is derived from an EMBL/GenBank/DDBJ whole genome shotgun (WGS) entry which is preliminary data.</text>
</comment>
<dbReference type="OrthoDB" id="9813814at2"/>
<feature type="compositionally biased region" description="Basic and acidic residues" evidence="4">
    <location>
        <begin position="35"/>
        <end position="45"/>
    </location>
</feature>
<evidence type="ECO:0000256" key="1">
    <source>
        <dbReference type="ARBA" id="ARBA00001933"/>
    </source>
</evidence>
<evidence type="ECO:0000313" key="7">
    <source>
        <dbReference type="Proteomes" id="UP000316500"/>
    </source>
</evidence>
<dbReference type="SUPFAM" id="SSF50621">
    <property type="entry name" value="Alanine racemase C-terminal domain-like"/>
    <property type="match status" value="1"/>
</dbReference>
<dbReference type="EMBL" id="VNFK01000024">
    <property type="protein sequence ID" value="TVU58464.1"/>
    <property type="molecule type" value="Genomic_DNA"/>
</dbReference>
<evidence type="ECO:0000256" key="4">
    <source>
        <dbReference type="SAM" id="MobiDB-lite"/>
    </source>
</evidence>
<gene>
    <name evidence="6" type="ORF">FQP90_21180</name>
</gene>
<proteinExistence type="predicted"/>
<name>A0A558GNK3_PAENT</name>
<dbReference type="AlphaFoldDB" id="A0A558GNK3"/>